<dbReference type="PATRIC" id="fig|1705562.3.peg.1817"/>
<dbReference type="STRING" id="1705562.AMS69_04220"/>
<comment type="caution">
    <text evidence="2">The sequence shown here is derived from an EMBL/GenBank/DDBJ whole genome shotgun (WGS) entry which is preliminary data.</text>
</comment>
<gene>
    <name evidence="2" type="ORF">AMS69_04220</name>
    <name evidence="3" type="ORF">GOC83_02170</name>
</gene>
<sequence length="98" mass="10288">MYVSRAVESLRADPVDGEPVDLVLETADGADPERVAAAAEAAGATVERHLQFDDLLVSTTQDEIDALCGLDGLAAIQTGNVNAITTPDDVEEDLDPHD</sequence>
<keyword evidence="4" id="KW-1185">Reference proteome</keyword>
<dbReference type="AlphaFoldDB" id="A0A0M9APX6"/>
<proteinExistence type="predicted"/>
<reference evidence="3" key="2">
    <citation type="submission" date="2019-12" db="EMBL/GenBank/DDBJ databases">
        <title>The whole-genome sequencing of Haloarcula japonica strain pws8.</title>
        <authorList>
            <person name="Verma D.K."/>
            <person name="Gopal K."/>
            <person name="Prasad E.S."/>
        </authorList>
    </citation>
    <scope>NUCLEOTIDE SEQUENCE</scope>
    <source>
        <strain evidence="3">Pws8</strain>
    </source>
</reference>
<reference evidence="2 4" key="1">
    <citation type="submission" date="2015-08" db="EMBL/GenBank/DDBJ databases">
        <title>Genomes of Isolates from Cabo Rojo, PR.</title>
        <authorList>
            <person name="Sanchez-Nieves R.L."/>
            <person name="Montalvo-Rodriguez R."/>
        </authorList>
    </citation>
    <scope>NUCLEOTIDE SEQUENCE [LARGE SCALE GENOMIC DNA]</scope>
    <source>
        <strain evidence="2 4">SL3</strain>
    </source>
</reference>
<evidence type="ECO:0000259" key="1">
    <source>
        <dbReference type="Pfam" id="PF26036"/>
    </source>
</evidence>
<evidence type="ECO:0000313" key="4">
    <source>
        <dbReference type="Proteomes" id="UP000037729"/>
    </source>
</evidence>
<accession>A0A0M9APX6</accession>
<name>A0A0M9APX6_9EURY</name>
<dbReference type="Proteomes" id="UP000610611">
    <property type="component" value="Unassembled WGS sequence"/>
</dbReference>
<evidence type="ECO:0000313" key="2">
    <source>
        <dbReference type="EMBL" id="KOX95071.1"/>
    </source>
</evidence>
<protein>
    <recommendedName>
        <fullName evidence="1">Putative peptidase inhibitor domain-containing protein</fullName>
    </recommendedName>
</protein>
<dbReference type="Proteomes" id="UP000037729">
    <property type="component" value="Unassembled WGS sequence"/>
</dbReference>
<dbReference type="RefSeq" id="WP_053966829.1">
    <property type="nucleotide sequence ID" value="NZ_JAWJXX010000021.1"/>
</dbReference>
<evidence type="ECO:0000313" key="3">
    <source>
        <dbReference type="EMBL" id="NLV04944.1"/>
    </source>
</evidence>
<dbReference type="EMBL" id="LIUF01000001">
    <property type="protein sequence ID" value="KOX95071.1"/>
    <property type="molecule type" value="Genomic_DNA"/>
</dbReference>
<organism evidence="2 4">
    <name type="scientific">Haloarcula rubripromontorii</name>
    <dbReference type="NCBI Taxonomy" id="1705562"/>
    <lineage>
        <taxon>Archaea</taxon>
        <taxon>Methanobacteriati</taxon>
        <taxon>Methanobacteriota</taxon>
        <taxon>Stenosarchaea group</taxon>
        <taxon>Halobacteria</taxon>
        <taxon>Halobacteriales</taxon>
        <taxon>Haloarculaceae</taxon>
        <taxon>Haloarcula</taxon>
    </lineage>
</organism>
<dbReference type="OrthoDB" id="232483at2157"/>
<dbReference type="Pfam" id="PF26036">
    <property type="entry name" value="Peptidase_inhib_put"/>
    <property type="match status" value="1"/>
</dbReference>
<feature type="domain" description="Putative peptidase inhibitor" evidence="1">
    <location>
        <begin position="1"/>
        <end position="81"/>
    </location>
</feature>
<dbReference type="EMBL" id="WOWB01000001">
    <property type="protein sequence ID" value="NLV04944.1"/>
    <property type="molecule type" value="Genomic_DNA"/>
</dbReference>
<dbReference type="InterPro" id="IPR058957">
    <property type="entry name" value="Peptidase_inhib_put_dom"/>
</dbReference>